<dbReference type="SUPFAM" id="SSF53649">
    <property type="entry name" value="Alkaline phosphatase-like"/>
    <property type="match status" value="1"/>
</dbReference>
<dbReference type="PRINTS" id="PR00113">
    <property type="entry name" value="ALKPHPHTASE"/>
</dbReference>
<dbReference type="GO" id="GO:0004035">
    <property type="term" value="F:alkaline phosphatase activity"/>
    <property type="evidence" value="ECO:0007669"/>
    <property type="project" value="TreeGrafter"/>
</dbReference>
<name>A0AA45C831_9BACT</name>
<dbReference type="Gene3D" id="1.10.60.40">
    <property type="match status" value="1"/>
</dbReference>
<dbReference type="Pfam" id="PF00245">
    <property type="entry name" value="Alk_phosphatase"/>
    <property type="match status" value="1"/>
</dbReference>
<proteinExistence type="inferred from homology"/>
<feature type="binding site" evidence="8">
    <location>
        <position position="129"/>
    </location>
    <ligand>
        <name>Mg(2+)</name>
        <dbReference type="ChEBI" id="CHEBI:18420"/>
    </ligand>
</feature>
<dbReference type="InterPro" id="IPR017850">
    <property type="entry name" value="Alkaline_phosphatase_core_sf"/>
</dbReference>
<organism evidence="10 11">
    <name type="scientific">Oceanotoga teriensis</name>
    <dbReference type="NCBI Taxonomy" id="515440"/>
    <lineage>
        <taxon>Bacteria</taxon>
        <taxon>Thermotogati</taxon>
        <taxon>Thermotogota</taxon>
        <taxon>Thermotogae</taxon>
        <taxon>Petrotogales</taxon>
        <taxon>Petrotogaceae</taxon>
        <taxon>Oceanotoga</taxon>
    </lineage>
</organism>
<dbReference type="SMART" id="SM00098">
    <property type="entry name" value="alkPPc"/>
    <property type="match status" value="1"/>
</dbReference>
<dbReference type="InterPro" id="IPR018299">
    <property type="entry name" value="Alkaline_phosphatase_AS"/>
</dbReference>
<feature type="binding site" evidence="8">
    <location>
        <position position="301"/>
    </location>
    <ligand>
        <name>Zn(2+)</name>
        <dbReference type="ChEBI" id="CHEBI:29105"/>
        <label>2</label>
    </ligand>
</feature>
<feature type="binding site" evidence="8">
    <location>
        <position position="253"/>
    </location>
    <ligand>
        <name>Mg(2+)</name>
        <dbReference type="ChEBI" id="CHEBI:18420"/>
    </ligand>
</feature>
<feature type="binding site" evidence="8">
    <location>
        <position position="30"/>
    </location>
    <ligand>
        <name>Mg(2+)</name>
        <dbReference type="ChEBI" id="CHEBI:18420"/>
    </ligand>
</feature>
<feature type="binding site" evidence="8">
    <location>
        <position position="262"/>
    </location>
    <ligand>
        <name>Zn(2+)</name>
        <dbReference type="ChEBI" id="CHEBI:29105"/>
        <label>2</label>
    </ligand>
</feature>
<comment type="cofactor">
    <cofactor evidence="8">
        <name>Mg(2+)</name>
        <dbReference type="ChEBI" id="CHEBI:18420"/>
    </cofactor>
    <text evidence="8">Binds 1 Mg(2+) ion.</text>
</comment>
<gene>
    <name evidence="10" type="ORF">C7380_104138</name>
</gene>
<keyword evidence="3 8" id="KW-0479">Metal-binding</keyword>
<comment type="similarity">
    <text evidence="1 9">Belongs to the alkaline phosphatase family.</text>
</comment>
<keyword evidence="4" id="KW-0378">Hydrolase</keyword>
<evidence type="ECO:0000256" key="5">
    <source>
        <dbReference type="ARBA" id="ARBA00022833"/>
    </source>
</evidence>
<feature type="binding site" evidence="8">
    <location>
        <position position="131"/>
    </location>
    <ligand>
        <name>Mg(2+)</name>
        <dbReference type="ChEBI" id="CHEBI:18420"/>
    </ligand>
</feature>
<protein>
    <submittedName>
        <fullName evidence="10">Alkaline phosphatase</fullName>
    </submittedName>
</protein>
<dbReference type="CDD" id="cd16012">
    <property type="entry name" value="ALP"/>
    <property type="match status" value="1"/>
</dbReference>
<evidence type="ECO:0000256" key="1">
    <source>
        <dbReference type="ARBA" id="ARBA00005984"/>
    </source>
</evidence>
<evidence type="ECO:0000256" key="4">
    <source>
        <dbReference type="ARBA" id="ARBA00022801"/>
    </source>
</evidence>
<evidence type="ECO:0000256" key="2">
    <source>
        <dbReference type="ARBA" id="ARBA00022553"/>
    </source>
</evidence>
<keyword evidence="11" id="KW-1185">Reference proteome</keyword>
<feature type="binding site" evidence="8">
    <location>
        <position position="302"/>
    </location>
    <ligand>
        <name>Zn(2+)</name>
        <dbReference type="ChEBI" id="CHEBI:29105"/>
        <label>2</label>
    </ligand>
</feature>
<evidence type="ECO:0000256" key="9">
    <source>
        <dbReference type="RuleBase" id="RU003946"/>
    </source>
</evidence>
<dbReference type="GO" id="GO:0046872">
    <property type="term" value="F:metal ion binding"/>
    <property type="evidence" value="ECO:0007669"/>
    <property type="project" value="UniProtKB-KW"/>
</dbReference>
<dbReference type="PANTHER" id="PTHR11596">
    <property type="entry name" value="ALKALINE PHOSPHATASE"/>
    <property type="match status" value="1"/>
</dbReference>
<feature type="binding site" evidence="8">
    <location>
        <position position="258"/>
    </location>
    <ligand>
        <name>Zn(2+)</name>
        <dbReference type="ChEBI" id="CHEBI:29105"/>
        <label>2</label>
    </ligand>
</feature>
<dbReference type="Proteomes" id="UP000245921">
    <property type="component" value="Unassembled WGS sequence"/>
</dbReference>
<reference evidence="10 11" key="1">
    <citation type="submission" date="2018-05" db="EMBL/GenBank/DDBJ databases">
        <title>Genomic Encyclopedia of Type Strains, Phase IV (KMG-IV): sequencing the most valuable type-strain genomes for metagenomic binning, comparative biology and taxonomic classification.</title>
        <authorList>
            <person name="Goeker M."/>
        </authorList>
    </citation>
    <scope>NUCLEOTIDE SEQUENCE [LARGE SCALE GENOMIC DNA]</scope>
    <source>
        <strain evidence="10 11">DSM 24906</strain>
    </source>
</reference>
<feature type="binding site" evidence="8">
    <location>
        <position position="433"/>
    </location>
    <ligand>
        <name>Zn(2+)</name>
        <dbReference type="ChEBI" id="CHEBI:29105"/>
        <label>2</label>
    </ligand>
</feature>
<keyword evidence="6 8" id="KW-0460">Magnesium</keyword>
<evidence type="ECO:0000313" key="11">
    <source>
        <dbReference type="Proteomes" id="UP000245921"/>
    </source>
</evidence>
<keyword evidence="5 8" id="KW-0862">Zinc</keyword>
<comment type="cofactor">
    <cofactor evidence="8">
        <name>Zn(2+)</name>
        <dbReference type="ChEBI" id="CHEBI:29105"/>
    </cofactor>
    <text evidence="8">Binds 2 Zn(2+) ions.</text>
</comment>
<feature type="active site" description="Phosphoserine intermediate" evidence="7">
    <location>
        <position position="77"/>
    </location>
</feature>
<dbReference type="InterPro" id="IPR001952">
    <property type="entry name" value="Alkaline_phosphatase"/>
</dbReference>
<accession>A0AA45C831</accession>
<keyword evidence="2" id="KW-0597">Phosphoprotein</keyword>
<comment type="caution">
    <text evidence="10">The sequence shown here is derived from an EMBL/GenBank/DDBJ whole genome shotgun (WGS) entry which is preliminary data.</text>
</comment>
<dbReference type="RefSeq" id="WP_109604246.1">
    <property type="nucleotide sequence ID" value="NZ_QGGI01000004.1"/>
</dbReference>
<evidence type="ECO:0000256" key="3">
    <source>
        <dbReference type="ARBA" id="ARBA00022723"/>
    </source>
</evidence>
<evidence type="ECO:0000256" key="7">
    <source>
        <dbReference type="PIRSR" id="PIRSR601952-1"/>
    </source>
</evidence>
<evidence type="ECO:0000256" key="8">
    <source>
        <dbReference type="PIRSR" id="PIRSR601952-2"/>
    </source>
</evidence>
<dbReference type="PROSITE" id="PS00123">
    <property type="entry name" value="ALKALINE_PHOSPHATASE"/>
    <property type="match status" value="1"/>
</dbReference>
<evidence type="ECO:0000256" key="6">
    <source>
        <dbReference type="ARBA" id="ARBA00022842"/>
    </source>
</evidence>
<dbReference type="PANTHER" id="PTHR11596:SF5">
    <property type="entry name" value="ALKALINE PHOSPHATASE"/>
    <property type="match status" value="1"/>
</dbReference>
<dbReference type="Gene3D" id="3.40.720.10">
    <property type="entry name" value="Alkaline Phosphatase, subunit A"/>
    <property type="match status" value="1"/>
</dbReference>
<sequence length="468" mass="52961">MKKTFLLITVLVLSVLSFSQIKYVFFFIGDGMALPQINSAELYLTKINNKDTKLQMSKFEAQGMTTTYSQDSFITDSAAAGTALATGYKTLSGVINMNADKTIKYETIAERAKKNGMKVGIISSVSLDHATPAAFYAHQSSRSNYYEIAMELVESDFDFFGGGGIKYPKGKSKNEKDFYEYAEENGYKILNTEKEFDNFEDKNQKVIIINEDLSSGSAMKYDIDRQDEFSLSDITKKAINILDNEKGFFLMVEGGKIDWAGHANDAVTNIYDTLAFDESVKKAYEFYEEHPNETLIIVTGDHETGGMTIGFAGTAYSTYFDRINNQKVSFENFDQVLSKYKKQNASFEDIKHLINENFGLFFPEDKEKAKDKGMILNDYEVKKIKQAYDMSWKDKVPNTEYTYLLYGGYEPLTITLTHILNEKSGISWTTYSHTGVPVATFAQGYNSEMFNGYYDNTDIAKKLFQIIG</sequence>
<dbReference type="EMBL" id="QGGI01000004">
    <property type="protein sequence ID" value="PWJ95719.1"/>
    <property type="molecule type" value="Genomic_DNA"/>
</dbReference>
<evidence type="ECO:0000313" key="10">
    <source>
        <dbReference type="EMBL" id="PWJ95719.1"/>
    </source>
</evidence>
<dbReference type="AlphaFoldDB" id="A0AA45C831"/>
<feature type="binding site" evidence="8">
    <location>
        <position position="30"/>
    </location>
    <ligand>
        <name>Zn(2+)</name>
        <dbReference type="ChEBI" id="CHEBI:29105"/>
        <label>2</label>
    </ligand>
</feature>